<evidence type="ECO:0000259" key="1">
    <source>
        <dbReference type="Pfam" id="PF01494"/>
    </source>
</evidence>
<protein>
    <submittedName>
        <fullName evidence="2">FAD-binding monooxygenase</fullName>
    </submittedName>
</protein>
<dbReference type="RefSeq" id="WP_203794066.1">
    <property type="nucleotide sequence ID" value="NZ_BAAAQE010000076.1"/>
</dbReference>
<dbReference type="InterPro" id="IPR036188">
    <property type="entry name" value="FAD/NAD-bd_sf"/>
</dbReference>
<evidence type="ECO:0000313" key="3">
    <source>
        <dbReference type="Proteomes" id="UP000612282"/>
    </source>
</evidence>
<dbReference type="Proteomes" id="UP000612282">
    <property type="component" value="Unassembled WGS sequence"/>
</dbReference>
<dbReference type="InterPro" id="IPR002938">
    <property type="entry name" value="FAD-bd"/>
</dbReference>
<sequence>MGCVVVVGASVGGLLVARALSERFERVVVLDRDRLPVSAEARRGVPQSRQAHVLLAKGGAVLGEMFPGFAAEMVAAGVPVGDAHADCRWYLDGHRMRQAPSPLPCYGVSRPLLEHLVRRRVRALPNVEITDDTEVTGLLHDRRNGGTGRVCGVRVRRGGVDGEIPADLVVDAGGRGSRMPVWLRELGYGEVPSSTVRTGLVYTSRHYRWVPDDAGFAVVMAPYPGMPRTGILVRQDGDRVVLLLAGMLGAEPPMDDAGVRAFAESLPGPEIRDFLRTAEPIDEPVRMRYPSSVRHRYERMTRRPGGFVAVGDALCSFNPIYGQGMTVTALQARLLAGGTDRYFARAARLLAGPWSLATGSDLRFPEVKGRRGLLDRPLHGYLSRLRAAARRDAALGAAFLRVSNMLEDPAHLLTPRIMLRVLRGGR</sequence>
<feature type="domain" description="FAD-binding" evidence="1">
    <location>
        <begin position="4"/>
        <end position="178"/>
    </location>
</feature>
<comment type="caution">
    <text evidence="2">The sequence shown here is derived from an EMBL/GenBank/DDBJ whole genome shotgun (WGS) entry which is preliminary data.</text>
</comment>
<organism evidence="2 3">
    <name type="scientific">Actinoplanes couchii</name>
    <dbReference type="NCBI Taxonomy" id="403638"/>
    <lineage>
        <taxon>Bacteria</taxon>
        <taxon>Bacillati</taxon>
        <taxon>Actinomycetota</taxon>
        <taxon>Actinomycetes</taxon>
        <taxon>Micromonosporales</taxon>
        <taxon>Micromonosporaceae</taxon>
        <taxon>Actinoplanes</taxon>
    </lineage>
</organism>
<dbReference type="Gene3D" id="3.50.50.60">
    <property type="entry name" value="FAD/NAD(P)-binding domain"/>
    <property type="match status" value="1"/>
</dbReference>
<dbReference type="GO" id="GO:0004497">
    <property type="term" value="F:monooxygenase activity"/>
    <property type="evidence" value="ECO:0007669"/>
    <property type="project" value="UniProtKB-KW"/>
</dbReference>
<evidence type="ECO:0000313" key="2">
    <source>
        <dbReference type="EMBL" id="GID53151.1"/>
    </source>
</evidence>
<keyword evidence="3" id="KW-1185">Reference proteome</keyword>
<dbReference type="EMBL" id="BOMG01000026">
    <property type="protein sequence ID" value="GID53151.1"/>
    <property type="molecule type" value="Genomic_DNA"/>
</dbReference>
<reference evidence="2 3" key="1">
    <citation type="submission" date="2021-01" db="EMBL/GenBank/DDBJ databases">
        <title>Whole genome shotgun sequence of Actinoplanes couchii NBRC 106145.</title>
        <authorList>
            <person name="Komaki H."/>
            <person name="Tamura T."/>
        </authorList>
    </citation>
    <scope>NUCLEOTIDE SEQUENCE [LARGE SCALE GENOMIC DNA]</scope>
    <source>
        <strain evidence="2 3">NBRC 106145</strain>
    </source>
</reference>
<dbReference type="PANTHER" id="PTHR43422:SF3">
    <property type="entry name" value="THIAMINE THIAZOLE SYNTHASE"/>
    <property type="match status" value="1"/>
</dbReference>
<name>A0ABQ3X3R4_9ACTN</name>
<gene>
    <name evidence="2" type="ORF">Aco03nite_015550</name>
</gene>
<keyword evidence="2" id="KW-0503">Monooxygenase</keyword>
<dbReference type="SUPFAM" id="SSF51905">
    <property type="entry name" value="FAD/NAD(P)-binding domain"/>
    <property type="match status" value="1"/>
</dbReference>
<keyword evidence="2" id="KW-0560">Oxidoreductase</keyword>
<dbReference type="Pfam" id="PF01494">
    <property type="entry name" value="FAD_binding_3"/>
    <property type="match status" value="1"/>
</dbReference>
<proteinExistence type="predicted"/>
<dbReference type="PANTHER" id="PTHR43422">
    <property type="entry name" value="THIAMINE THIAZOLE SYNTHASE"/>
    <property type="match status" value="1"/>
</dbReference>
<accession>A0ABQ3X3R4</accession>